<proteinExistence type="predicted"/>
<evidence type="ECO:0000313" key="1">
    <source>
        <dbReference type="EMBL" id="SVB57198.1"/>
    </source>
</evidence>
<sequence>VQMFVVISNYDFADNLAPKFHYPKEIERKIKKEPTKHLGSFITYTDKNTGNVRIYKDKPVYNINLTIDKLEGIELSDISSKKKKFSDEINDDWEFV</sequence>
<gene>
    <name evidence="1" type="ORF">METZ01_LOCUS210052</name>
</gene>
<reference evidence="1" key="1">
    <citation type="submission" date="2018-05" db="EMBL/GenBank/DDBJ databases">
        <authorList>
            <person name="Lanie J.A."/>
            <person name="Ng W.-L."/>
            <person name="Kazmierczak K.M."/>
            <person name="Andrzejewski T.M."/>
            <person name="Davidsen T.M."/>
            <person name="Wayne K.J."/>
            <person name="Tettelin H."/>
            <person name="Glass J.I."/>
            <person name="Rusch D."/>
            <person name="Podicherti R."/>
            <person name="Tsui H.-C.T."/>
            <person name="Winkler M.E."/>
        </authorList>
    </citation>
    <scope>NUCLEOTIDE SEQUENCE</scope>
</reference>
<dbReference type="AlphaFoldDB" id="A0A382F2F5"/>
<organism evidence="1">
    <name type="scientific">marine metagenome</name>
    <dbReference type="NCBI Taxonomy" id="408172"/>
    <lineage>
        <taxon>unclassified sequences</taxon>
        <taxon>metagenomes</taxon>
        <taxon>ecological metagenomes</taxon>
    </lineage>
</organism>
<accession>A0A382F2F5</accession>
<protein>
    <submittedName>
        <fullName evidence="1">Uncharacterized protein</fullName>
    </submittedName>
</protein>
<feature type="non-terminal residue" evidence="1">
    <location>
        <position position="1"/>
    </location>
</feature>
<name>A0A382F2F5_9ZZZZ</name>
<dbReference type="EMBL" id="UINC01047656">
    <property type="protein sequence ID" value="SVB57198.1"/>
    <property type="molecule type" value="Genomic_DNA"/>
</dbReference>